<dbReference type="AlphaFoldDB" id="A0A9P8W4A9"/>
<dbReference type="SMART" id="SM00066">
    <property type="entry name" value="GAL4"/>
    <property type="match status" value="1"/>
</dbReference>
<feature type="compositionally biased region" description="Polar residues" evidence="2">
    <location>
        <begin position="1"/>
        <end position="14"/>
    </location>
</feature>
<sequence length="421" mass="46959">MPKQTSETLIASQGHQHRRPHRKSRTGCLNCKRRKVKCDEAKPTCSNCTRFKIPCCFGPLARPSTAEAMLEDVNPSQAGRDQRRPGRPRKDWDALARSFAQVAKAKPSPCSLNVADAQLLLHFMHHTAATLHEPDSAETRMAIFWKHNVPRIGLTYPFVLHLACALAGFHLASERNNSEGARYLSIAKQHSDAGLKQLNETLPAIDESNCGALYVSSLLVSYCAFATGPNGTNDLLVCNTGDEAAHHQLPLIHGVRLIRQVIEPATLFSGLTAPLGESMPNDGNPRFVHPHVDWMEPIARLREWVLLSVNTTIYDQTLLSLSAVYEANYGRKSDVCASPSSNRLVFGWLYRLQDHFLSCLRRKEPQALLILAYYVPLLGTIERCWFLSGWAEHLLKSIRGMLDDDLLSWLEWPTGVVTGVP</sequence>
<feature type="compositionally biased region" description="Basic residues" evidence="2">
    <location>
        <begin position="15"/>
        <end position="25"/>
    </location>
</feature>
<dbReference type="PANTHER" id="PTHR47657">
    <property type="entry name" value="STEROL REGULATORY ELEMENT-BINDING PROTEIN ECM22"/>
    <property type="match status" value="1"/>
</dbReference>
<name>A0A9P8W4A9_9HYPO</name>
<dbReference type="InterPro" id="IPR052400">
    <property type="entry name" value="Zn2-C6_fungal_TF"/>
</dbReference>
<dbReference type="EMBL" id="JAGPYM010000015">
    <property type="protein sequence ID" value="KAH6886944.1"/>
    <property type="molecule type" value="Genomic_DNA"/>
</dbReference>
<evidence type="ECO:0000313" key="4">
    <source>
        <dbReference type="EMBL" id="KAH6886944.1"/>
    </source>
</evidence>
<evidence type="ECO:0000256" key="1">
    <source>
        <dbReference type="ARBA" id="ARBA00023242"/>
    </source>
</evidence>
<organism evidence="4 5">
    <name type="scientific">Thelonectria olida</name>
    <dbReference type="NCBI Taxonomy" id="1576542"/>
    <lineage>
        <taxon>Eukaryota</taxon>
        <taxon>Fungi</taxon>
        <taxon>Dikarya</taxon>
        <taxon>Ascomycota</taxon>
        <taxon>Pezizomycotina</taxon>
        <taxon>Sordariomycetes</taxon>
        <taxon>Hypocreomycetidae</taxon>
        <taxon>Hypocreales</taxon>
        <taxon>Nectriaceae</taxon>
        <taxon>Thelonectria</taxon>
    </lineage>
</organism>
<dbReference type="InterPro" id="IPR001138">
    <property type="entry name" value="Zn2Cys6_DnaBD"/>
</dbReference>
<dbReference type="SUPFAM" id="SSF57701">
    <property type="entry name" value="Zn2/Cys6 DNA-binding domain"/>
    <property type="match status" value="1"/>
</dbReference>
<dbReference type="Pfam" id="PF00172">
    <property type="entry name" value="Zn_clus"/>
    <property type="match status" value="1"/>
</dbReference>
<dbReference type="CDD" id="cd00067">
    <property type="entry name" value="GAL4"/>
    <property type="match status" value="1"/>
</dbReference>
<dbReference type="Proteomes" id="UP000777438">
    <property type="component" value="Unassembled WGS sequence"/>
</dbReference>
<protein>
    <recommendedName>
        <fullName evidence="3">Zn(2)-C6 fungal-type domain-containing protein</fullName>
    </recommendedName>
</protein>
<evidence type="ECO:0000313" key="5">
    <source>
        <dbReference type="Proteomes" id="UP000777438"/>
    </source>
</evidence>
<feature type="region of interest" description="Disordered" evidence="2">
    <location>
        <begin position="1"/>
        <end position="25"/>
    </location>
</feature>
<feature type="domain" description="Zn(2)-C6 fungal-type" evidence="3">
    <location>
        <begin position="27"/>
        <end position="57"/>
    </location>
</feature>
<dbReference type="PROSITE" id="PS50048">
    <property type="entry name" value="ZN2_CY6_FUNGAL_2"/>
    <property type="match status" value="1"/>
</dbReference>
<keyword evidence="5" id="KW-1185">Reference proteome</keyword>
<dbReference type="PANTHER" id="PTHR47657:SF13">
    <property type="entry name" value="ZN(2)-C6 FUNGAL-TYPE DOMAIN-CONTAINING PROTEIN-RELATED"/>
    <property type="match status" value="1"/>
</dbReference>
<gene>
    <name evidence="4" type="ORF">B0T10DRAFT_515835</name>
</gene>
<accession>A0A9P8W4A9</accession>
<dbReference type="PROSITE" id="PS00463">
    <property type="entry name" value="ZN2_CY6_FUNGAL_1"/>
    <property type="match status" value="1"/>
</dbReference>
<comment type="caution">
    <text evidence="4">The sequence shown here is derived from an EMBL/GenBank/DDBJ whole genome shotgun (WGS) entry which is preliminary data.</text>
</comment>
<dbReference type="GO" id="GO:0000981">
    <property type="term" value="F:DNA-binding transcription factor activity, RNA polymerase II-specific"/>
    <property type="evidence" value="ECO:0007669"/>
    <property type="project" value="InterPro"/>
</dbReference>
<proteinExistence type="predicted"/>
<evidence type="ECO:0000256" key="2">
    <source>
        <dbReference type="SAM" id="MobiDB-lite"/>
    </source>
</evidence>
<dbReference type="InterPro" id="IPR036864">
    <property type="entry name" value="Zn2-C6_fun-type_DNA-bd_sf"/>
</dbReference>
<dbReference type="Gene3D" id="4.10.240.10">
    <property type="entry name" value="Zn(2)-C6 fungal-type DNA-binding domain"/>
    <property type="match status" value="1"/>
</dbReference>
<keyword evidence="1" id="KW-0539">Nucleus</keyword>
<reference evidence="4 5" key="1">
    <citation type="journal article" date="2021" name="Nat. Commun.">
        <title>Genetic determinants of endophytism in the Arabidopsis root mycobiome.</title>
        <authorList>
            <person name="Mesny F."/>
            <person name="Miyauchi S."/>
            <person name="Thiergart T."/>
            <person name="Pickel B."/>
            <person name="Atanasova L."/>
            <person name="Karlsson M."/>
            <person name="Huettel B."/>
            <person name="Barry K.W."/>
            <person name="Haridas S."/>
            <person name="Chen C."/>
            <person name="Bauer D."/>
            <person name="Andreopoulos W."/>
            <person name="Pangilinan J."/>
            <person name="LaButti K."/>
            <person name="Riley R."/>
            <person name="Lipzen A."/>
            <person name="Clum A."/>
            <person name="Drula E."/>
            <person name="Henrissat B."/>
            <person name="Kohler A."/>
            <person name="Grigoriev I.V."/>
            <person name="Martin F.M."/>
            <person name="Hacquard S."/>
        </authorList>
    </citation>
    <scope>NUCLEOTIDE SEQUENCE [LARGE SCALE GENOMIC DNA]</scope>
    <source>
        <strain evidence="4 5">MPI-CAGE-CH-0241</strain>
    </source>
</reference>
<dbReference type="OrthoDB" id="416217at2759"/>
<dbReference type="GO" id="GO:0008270">
    <property type="term" value="F:zinc ion binding"/>
    <property type="evidence" value="ECO:0007669"/>
    <property type="project" value="InterPro"/>
</dbReference>
<evidence type="ECO:0000259" key="3">
    <source>
        <dbReference type="PROSITE" id="PS50048"/>
    </source>
</evidence>